<dbReference type="EMBL" id="LAZR01023284">
    <property type="protein sequence ID" value="KKL79035.1"/>
    <property type="molecule type" value="Genomic_DNA"/>
</dbReference>
<name>A0A0F9HBG0_9ZZZZ</name>
<evidence type="ECO:0000313" key="2">
    <source>
        <dbReference type="EMBL" id="KKL79035.1"/>
    </source>
</evidence>
<sequence length="631" mass="71936">RRILKWDEGDRLLETIAGRISDDYDEDEQSRREWVDRTVKGIENATQIWKHKSFPWPNAANVRYPLQNIASMNFHARAYPLLMPSRDLVTAKISGDDPQGIKREGARRINTHMTWQLREEMHGWEEGMDRLLITLPNTGSEFKKTYFDPQLGRNVSEYVSSFDLVVNYWAKDLETAARKTHILETTPNELEEFVRAGLFLDVDLGEPVPRDDQLTQLRERGQGSRMPSRDDDYPYMLLEWHGFLDLDDDGYKEPYVVTIEKYSRKVLRVVARFDDDDIEYRTDSRGSEVLRIQPQEYFTHYRFIPSPDGGFYGMGFNNLIGPLNGAVDTIINQLLDAGTLQNMPSGFLSRQLRIQGGNYRFRPGEWKWVNAMGQDLKNAVMQIPVPNPSPVLFNLLSMLIDSGKQLTSTTDIMVGENPGQNQKATTTMAVIENGMKVFTAIYKRIRLSLGEEYKKIFELNQEHVDFEGYWAVVDTGQDSPSYQQQMTDYQLADLDVVPSANPDAVSHAQRLQMAEVYMELMQTGLVNPQVAMDRVLDAMEVPRKEELMQLPPPQPDPEIQLKAAEVQEKTRHNKAEEQIAILKIQADAEGTETKVDAAMLKTALEADSNEEDRKVQRSQGVAGASSNKGAS</sequence>
<gene>
    <name evidence="2" type="ORF">LCGC14_2018880</name>
</gene>
<reference evidence="2" key="1">
    <citation type="journal article" date="2015" name="Nature">
        <title>Complex archaea that bridge the gap between prokaryotes and eukaryotes.</title>
        <authorList>
            <person name="Spang A."/>
            <person name="Saw J.H."/>
            <person name="Jorgensen S.L."/>
            <person name="Zaremba-Niedzwiedzka K."/>
            <person name="Martijn J."/>
            <person name="Lind A.E."/>
            <person name="van Eijk R."/>
            <person name="Schleper C."/>
            <person name="Guy L."/>
            <person name="Ettema T.J."/>
        </authorList>
    </citation>
    <scope>NUCLEOTIDE SEQUENCE</scope>
</reference>
<accession>A0A0F9HBG0</accession>
<evidence type="ECO:0000256" key="1">
    <source>
        <dbReference type="SAM" id="MobiDB-lite"/>
    </source>
</evidence>
<protein>
    <recommendedName>
        <fullName evidence="3">Portal protein</fullName>
    </recommendedName>
</protein>
<feature type="non-terminal residue" evidence="2">
    <location>
        <position position="1"/>
    </location>
</feature>
<feature type="region of interest" description="Disordered" evidence="1">
    <location>
        <begin position="606"/>
        <end position="631"/>
    </location>
</feature>
<evidence type="ECO:0008006" key="3">
    <source>
        <dbReference type="Google" id="ProtNLM"/>
    </source>
</evidence>
<comment type="caution">
    <text evidence="2">The sequence shown here is derived from an EMBL/GenBank/DDBJ whole genome shotgun (WGS) entry which is preliminary data.</text>
</comment>
<organism evidence="2">
    <name type="scientific">marine sediment metagenome</name>
    <dbReference type="NCBI Taxonomy" id="412755"/>
    <lineage>
        <taxon>unclassified sequences</taxon>
        <taxon>metagenomes</taxon>
        <taxon>ecological metagenomes</taxon>
    </lineage>
</organism>
<proteinExistence type="predicted"/>
<dbReference type="AlphaFoldDB" id="A0A0F9HBG0"/>